<keyword evidence="9" id="KW-1185">Reference proteome</keyword>
<dbReference type="Gene3D" id="3.40.50.1450">
    <property type="entry name" value="HybD-like"/>
    <property type="match status" value="1"/>
</dbReference>
<organism evidence="8 9">
    <name type="scientific">Schwartzia succinivorans DSM 10502</name>
    <dbReference type="NCBI Taxonomy" id="1123243"/>
    <lineage>
        <taxon>Bacteria</taxon>
        <taxon>Bacillati</taxon>
        <taxon>Bacillota</taxon>
        <taxon>Negativicutes</taxon>
        <taxon>Selenomonadales</taxon>
        <taxon>Selenomonadaceae</taxon>
        <taxon>Schwartzia</taxon>
    </lineage>
</organism>
<dbReference type="PANTHER" id="PTHR30302:SF1">
    <property type="entry name" value="HYDROGENASE 2 MATURATION PROTEASE"/>
    <property type="match status" value="1"/>
</dbReference>
<feature type="binding site" evidence="7">
    <location>
        <position position="100"/>
    </location>
    <ligand>
        <name>Ni(2+)</name>
        <dbReference type="ChEBI" id="CHEBI:49786"/>
    </ligand>
</feature>
<proteinExistence type="inferred from homology"/>
<dbReference type="SUPFAM" id="SSF53163">
    <property type="entry name" value="HybD-like"/>
    <property type="match status" value="1"/>
</dbReference>
<gene>
    <name evidence="8" type="ORF">SAMN02745190_02482</name>
</gene>
<evidence type="ECO:0000256" key="6">
    <source>
        <dbReference type="ARBA" id="ARBA00022801"/>
    </source>
</evidence>
<dbReference type="GO" id="GO:0046872">
    <property type="term" value="F:metal ion binding"/>
    <property type="evidence" value="ECO:0007669"/>
    <property type="project" value="UniProtKB-KW"/>
</dbReference>
<dbReference type="InterPro" id="IPR000671">
    <property type="entry name" value="Peptidase_A31"/>
</dbReference>
<keyword evidence="3 8" id="KW-0645">Protease</keyword>
<evidence type="ECO:0000256" key="1">
    <source>
        <dbReference type="ARBA" id="ARBA00006814"/>
    </source>
</evidence>
<sequence length="167" mass="18060">MSVIDPVSAPEITVLGVGNIVLRDEGFGVRVVEALQEKYEWPENVQLLDGGTLGMELLRFVSGTKKLLVIDAVAGDTPGKVYRFSGDGVSNHFNEKLSAHEIGIQDVLTVFKFGGHEMPETVVIGAVPENLDAGMELSDTLAARVPELCDMAVKELSDWGVKPQPRK</sequence>
<keyword evidence="2 7" id="KW-0533">Nickel</keyword>
<dbReference type="AlphaFoldDB" id="A0A1M5B0W4"/>
<keyword evidence="5" id="KW-0064">Aspartyl protease</keyword>
<reference evidence="8 9" key="1">
    <citation type="submission" date="2016-11" db="EMBL/GenBank/DDBJ databases">
        <authorList>
            <person name="Jaros S."/>
            <person name="Januszkiewicz K."/>
            <person name="Wedrychowicz H."/>
        </authorList>
    </citation>
    <scope>NUCLEOTIDE SEQUENCE [LARGE SCALE GENOMIC DNA]</scope>
    <source>
        <strain evidence="8 9">DSM 10502</strain>
    </source>
</reference>
<dbReference type="PRINTS" id="PR00446">
    <property type="entry name" value="HYDRGNUPTAKE"/>
</dbReference>
<feature type="binding site" evidence="7">
    <location>
        <position position="25"/>
    </location>
    <ligand>
        <name>Ni(2+)</name>
        <dbReference type="ChEBI" id="CHEBI:49786"/>
    </ligand>
</feature>
<evidence type="ECO:0000256" key="4">
    <source>
        <dbReference type="ARBA" id="ARBA00022723"/>
    </source>
</evidence>
<dbReference type="EMBL" id="FQUG01000016">
    <property type="protein sequence ID" value="SHF36128.1"/>
    <property type="molecule type" value="Genomic_DNA"/>
</dbReference>
<name>A0A1M5B0W4_9FIRM</name>
<evidence type="ECO:0000256" key="5">
    <source>
        <dbReference type="ARBA" id="ARBA00022750"/>
    </source>
</evidence>
<feature type="binding site" evidence="7">
    <location>
        <position position="71"/>
    </location>
    <ligand>
        <name>Ni(2+)</name>
        <dbReference type="ChEBI" id="CHEBI:49786"/>
    </ligand>
</feature>
<dbReference type="RefSeq" id="WP_072936562.1">
    <property type="nucleotide sequence ID" value="NZ_FQUG01000016.1"/>
</dbReference>
<keyword evidence="6" id="KW-0378">Hydrolase</keyword>
<keyword evidence="4 7" id="KW-0479">Metal-binding</keyword>
<comment type="similarity">
    <text evidence="1">Belongs to the peptidase A31 family.</text>
</comment>
<evidence type="ECO:0000256" key="2">
    <source>
        <dbReference type="ARBA" id="ARBA00022596"/>
    </source>
</evidence>
<evidence type="ECO:0000256" key="3">
    <source>
        <dbReference type="ARBA" id="ARBA00022670"/>
    </source>
</evidence>
<protein>
    <submittedName>
        <fullName evidence="8">Hydrogenase maturation protease</fullName>
    </submittedName>
</protein>
<dbReference type="FunFam" id="3.40.50.1450:FF:000002">
    <property type="entry name" value="Hydrogenase 1 maturation protease"/>
    <property type="match status" value="1"/>
</dbReference>
<dbReference type="OrthoDB" id="9794619at2"/>
<dbReference type="Pfam" id="PF01750">
    <property type="entry name" value="HycI"/>
    <property type="match status" value="1"/>
</dbReference>
<dbReference type="STRING" id="1123243.SAMN02745190_02482"/>
<dbReference type="NCBIfam" id="TIGR00072">
    <property type="entry name" value="hydrog_prot"/>
    <property type="match status" value="1"/>
</dbReference>
<evidence type="ECO:0000256" key="7">
    <source>
        <dbReference type="PIRSR" id="PIRSR604419-1"/>
    </source>
</evidence>
<dbReference type="GO" id="GO:0016485">
    <property type="term" value="P:protein processing"/>
    <property type="evidence" value="ECO:0007669"/>
    <property type="project" value="InterPro"/>
</dbReference>
<evidence type="ECO:0000313" key="8">
    <source>
        <dbReference type="EMBL" id="SHF36128.1"/>
    </source>
</evidence>
<dbReference type="InterPro" id="IPR023430">
    <property type="entry name" value="Pept_HybD-like_dom_sf"/>
</dbReference>
<evidence type="ECO:0000313" key="9">
    <source>
        <dbReference type="Proteomes" id="UP000184404"/>
    </source>
</evidence>
<dbReference type="CDD" id="cd06062">
    <property type="entry name" value="H2MP_MemB-H2up"/>
    <property type="match status" value="1"/>
</dbReference>
<accession>A0A1M5B0W4</accession>
<dbReference type="GO" id="GO:0008047">
    <property type="term" value="F:enzyme activator activity"/>
    <property type="evidence" value="ECO:0007669"/>
    <property type="project" value="InterPro"/>
</dbReference>
<dbReference type="InterPro" id="IPR004419">
    <property type="entry name" value="Pept_A31_hyd_express"/>
</dbReference>
<dbReference type="NCBIfam" id="TIGR00140">
    <property type="entry name" value="hupD"/>
    <property type="match status" value="1"/>
</dbReference>
<dbReference type="Proteomes" id="UP000184404">
    <property type="component" value="Unassembled WGS sequence"/>
</dbReference>
<dbReference type="PANTHER" id="PTHR30302">
    <property type="entry name" value="HYDROGENASE 1 MATURATION PROTEASE"/>
    <property type="match status" value="1"/>
</dbReference>
<dbReference type="GO" id="GO:0004190">
    <property type="term" value="F:aspartic-type endopeptidase activity"/>
    <property type="evidence" value="ECO:0007669"/>
    <property type="project" value="UniProtKB-KW"/>
</dbReference>